<sequence length="270" mass="30023">MDVPSDQNRLALSSIQAKNAQNRWQTEAMRSHSTARLIYFTKGQGRITVAGLTSGYGPNNLVYIPPNTMYGYEVGPMVFGHMLSIPSAVQSDWPDMPVHLRLRDVHAQNEIAGQFDALERELNSTRGGHNRAALYMLGILSVFFERQIEEHPPVETHARARTSQARLVAAYTDLVERDFASGKGVAEFAAELGVTPTHLTRCCNQTCGRSALAILHDRILFDARERLRSTKTPVKTIAQDLGFSSAAYFTRSFQSETGQTPSAFRKMYAV</sequence>
<dbReference type="PANTHER" id="PTHR43280:SF32">
    <property type="entry name" value="TRANSCRIPTIONAL REGULATORY PROTEIN"/>
    <property type="match status" value="1"/>
</dbReference>
<evidence type="ECO:0000256" key="4">
    <source>
        <dbReference type="ARBA" id="ARBA00023163"/>
    </source>
</evidence>
<dbReference type="PRINTS" id="PR00032">
    <property type="entry name" value="HTHARAC"/>
</dbReference>
<gene>
    <name evidence="6" type="ORF">BVC71_14580</name>
</gene>
<dbReference type="PROSITE" id="PS01124">
    <property type="entry name" value="HTH_ARAC_FAMILY_2"/>
    <property type="match status" value="1"/>
</dbReference>
<dbReference type="SMART" id="SM00342">
    <property type="entry name" value="HTH_ARAC"/>
    <property type="match status" value="1"/>
</dbReference>
<keyword evidence="2" id="KW-0238">DNA-binding</keyword>
<proteinExistence type="predicted"/>
<dbReference type="InterPro" id="IPR037923">
    <property type="entry name" value="HTH-like"/>
</dbReference>
<dbReference type="AlphaFoldDB" id="A0A251WUM5"/>
<dbReference type="EMBL" id="MSPP01000007">
    <property type="protein sequence ID" value="OUD08189.1"/>
    <property type="molecule type" value="Genomic_DNA"/>
</dbReference>
<evidence type="ECO:0000313" key="6">
    <source>
        <dbReference type="EMBL" id="OUD08189.1"/>
    </source>
</evidence>
<accession>A0A251WUM5</accession>
<name>A0A251WUM5_9RHOB</name>
<dbReference type="Gene3D" id="1.10.10.60">
    <property type="entry name" value="Homeodomain-like"/>
    <property type="match status" value="1"/>
</dbReference>
<dbReference type="PANTHER" id="PTHR43280">
    <property type="entry name" value="ARAC-FAMILY TRANSCRIPTIONAL REGULATOR"/>
    <property type="match status" value="1"/>
</dbReference>
<protein>
    <submittedName>
        <fullName evidence="6">AraC family transcriptional regulator</fullName>
    </submittedName>
</protein>
<dbReference type="InterPro" id="IPR018060">
    <property type="entry name" value="HTH_AraC"/>
</dbReference>
<dbReference type="InterPro" id="IPR003313">
    <property type="entry name" value="AraC-bd"/>
</dbReference>
<reference evidence="6 7" key="1">
    <citation type="submission" date="2016-12" db="EMBL/GenBank/DDBJ databases">
        <title>The draft genome sequence of HSLHS2.</title>
        <authorList>
            <person name="Hu D."/>
            <person name="Wang L."/>
            <person name="Shao Z."/>
        </authorList>
    </citation>
    <scope>NUCLEOTIDE SEQUENCE [LARGE SCALE GENOMIC DNA]</scope>
    <source>
        <strain evidence="6">MCCC 1A06712</strain>
    </source>
</reference>
<dbReference type="InterPro" id="IPR020449">
    <property type="entry name" value="Tscrpt_reg_AraC-type_HTH"/>
</dbReference>
<keyword evidence="7" id="KW-1185">Reference proteome</keyword>
<feature type="domain" description="HTH araC/xylS-type" evidence="5">
    <location>
        <begin position="169"/>
        <end position="267"/>
    </location>
</feature>
<comment type="caution">
    <text evidence="6">The sequence shown here is derived from an EMBL/GenBank/DDBJ whole genome shotgun (WGS) entry which is preliminary data.</text>
</comment>
<dbReference type="SUPFAM" id="SSF46689">
    <property type="entry name" value="Homeodomain-like"/>
    <property type="match status" value="1"/>
</dbReference>
<keyword evidence="3" id="KW-0010">Activator</keyword>
<dbReference type="RefSeq" id="WP_086452427.1">
    <property type="nucleotide sequence ID" value="NZ_MSPP01000007.1"/>
</dbReference>
<dbReference type="GO" id="GO:0003700">
    <property type="term" value="F:DNA-binding transcription factor activity"/>
    <property type="evidence" value="ECO:0007669"/>
    <property type="project" value="InterPro"/>
</dbReference>
<evidence type="ECO:0000259" key="5">
    <source>
        <dbReference type="PROSITE" id="PS01124"/>
    </source>
</evidence>
<dbReference type="SUPFAM" id="SSF51215">
    <property type="entry name" value="Regulatory protein AraC"/>
    <property type="match status" value="1"/>
</dbReference>
<dbReference type="OrthoDB" id="9814125at2"/>
<organism evidence="6 7">
    <name type="scientific">Marivivens niveibacter</name>
    <dbReference type="NCBI Taxonomy" id="1930667"/>
    <lineage>
        <taxon>Bacteria</taxon>
        <taxon>Pseudomonadati</taxon>
        <taxon>Pseudomonadota</taxon>
        <taxon>Alphaproteobacteria</taxon>
        <taxon>Rhodobacterales</taxon>
        <taxon>Paracoccaceae</taxon>
        <taxon>Marivivens group</taxon>
        <taxon>Marivivens</taxon>
    </lineage>
</organism>
<dbReference type="Proteomes" id="UP000194664">
    <property type="component" value="Unassembled WGS sequence"/>
</dbReference>
<evidence type="ECO:0000256" key="2">
    <source>
        <dbReference type="ARBA" id="ARBA00023125"/>
    </source>
</evidence>
<keyword evidence="4" id="KW-0804">Transcription</keyword>
<dbReference type="GO" id="GO:0043565">
    <property type="term" value="F:sequence-specific DNA binding"/>
    <property type="evidence" value="ECO:0007669"/>
    <property type="project" value="InterPro"/>
</dbReference>
<dbReference type="InterPro" id="IPR009057">
    <property type="entry name" value="Homeodomain-like_sf"/>
</dbReference>
<evidence type="ECO:0000256" key="3">
    <source>
        <dbReference type="ARBA" id="ARBA00023159"/>
    </source>
</evidence>
<dbReference type="Pfam" id="PF12833">
    <property type="entry name" value="HTH_18"/>
    <property type="match status" value="1"/>
</dbReference>
<evidence type="ECO:0000313" key="7">
    <source>
        <dbReference type="Proteomes" id="UP000194664"/>
    </source>
</evidence>
<evidence type="ECO:0000256" key="1">
    <source>
        <dbReference type="ARBA" id="ARBA00023015"/>
    </source>
</evidence>
<dbReference type="Pfam" id="PF02311">
    <property type="entry name" value="AraC_binding"/>
    <property type="match status" value="1"/>
</dbReference>
<keyword evidence="1" id="KW-0805">Transcription regulation</keyword>